<dbReference type="UniPathway" id="UPA00823">
    <property type="reaction ID" value="UER00788"/>
</dbReference>
<dbReference type="InterPro" id="IPR020550">
    <property type="entry name" value="Inositol_monophosphatase_CS"/>
</dbReference>
<dbReference type="OrthoDB" id="10254945at2759"/>
<comment type="cofactor">
    <cofactor evidence="2 8 9">
        <name>Mg(2+)</name>
        <dbReference type="ChEBI" id="CHEBI:18420"/>
    </cofactor>
</comment>
<dbReference type="GO" id="GO:0007165">
    <property type="term" value="P:signal transduction"/>
    <property type="evidence" value="ECO:0007669"/>
    <property type="project" value="TreeGrafter"/>
</dbReference>
<dbReference type="GO" id="GO:0046854">
    <property type="term" value="P:phosphatidylinositol phosphate biosynthetic process"/>
    <property type="evidence" value="ECO:0007669"/>
    <property type="project" value="InterPro"/>
</dbReference>
<protein>
    <recommendedName>
        <fullName evidence="9">Inositol-1-monophosphatase</fullName>
        <ecNumber evidence="9">3.1.3.25</ecNumber>
    </recommendedName>
</protein>
<dbReference type="Pfam" id="PF00459">
    <property type="entry name" value="Inositol_P"/>
    <property type="match status" value="1"/>
</dbReference>
<dbReference type="AlphaFoldDB" id="A0A1Y3AWP5"/>
<sequence>MTSTPDSFVFHISHNNKSNVPKMDKLDEYLDVAIDLAKQAGQMIIEWHRKGSFEVNIKSNIKDLVTEVDVKIERFIFDALKQRYPEHRFIGEESVDGSNAHLTWDEPTWIVDPIDGTMNFAHFSPWCSVSIGLAIKQKLVLGVIDCPHLGRTYSAIKNGGAHCNGKPIRVSSINELEKALIQSDLPFGSSHSKFQNYTTKLFDSIHWKCQGFRSVGSCCVSLCLVAEGAADAYFMHGLKIWDMAAAYVIVNEAGGFICHINGEDFDPNKRNLIAACNSKLATEIVDRFRDAKQ</sequence>
<dbReference type="PROSITE" id="PS00629">
    <property type="entry name" value="IMP_1"/>
    <property type="match status" value="1"/>
</dbReference>
<dbReference type="InterPro" id="IPR000760">
    <property type="entry name" value="Inositol_monophosphatase-like"/>
</dbReference>
<dbReference type="Proteomes" id="UP000194236">
    <property type="component" value="Unassembled WGS sequence"/>
</dbReference>
<evidence type="ECO:0000256" key="3">
    <source>
        <dbReference type="ARBA" id="ARBA00005152"/>
    </source>
</evidence>
<feature type="binding site" evidence="8">
    <location>
        <position position="92"/>
    </location>
    <ligand>
        <name>Mg(2+)</name>
        <dbReference type="ChEBI" id="CHEBI:18420"/>
        <label>1</label>
        <note>catalytic</note>
    </ligand>
</feature>
<keyword evidence="11" id="KW-1185">Reference proteome</keyword>
<evidence type="ECO:0000313" key="10">
    <source>
        <dbReference type="EMBL" id="OTF72417.1"/>
    </source>
</evidence>
<dbReference type="CDD" id="cd01639">
    <property type="entry name" value="IMPase"/>
    <property type="match status" value="1"/>
</dbReference>
<evidence type="ECO:0000256" key="9">
    <source>
        <dbReference type="RuleBase" id="RU364068"/>
    </source>
</evidence>
<dbReference type="FunFam" id="3.30.540.10:FF:000004">
    <property type="entry name" value="Inositol-1-monophosphatase"/>
    <property type="match status" value="1"/>
</dbReference>
<feature type="binding site" evidence="8">
    <location>
        <position position="242"/>
    </location>
    <ligand>
        <name>Mg(2+)</name>
        <dbReference type="ChEBI" id="CHEBI:18420"/>
        <label>1</label>
        <note>catalytic</note>
    </ligand>
</feature>
<evidence type="ECO:0000256" key="8">
    <source>
        <dbReference type="PIRSR" id="PIRSR600760-2"/>
    </source>
</evidence>
<name>A0A1Y3AWP5_EURMA</name>
<dbReference type="GO" id="GO:0006021">
    <property type="term" value="P:inositol biosynthetic process"/>
    <property type="evidence" value="ECO:0007669"/>
    <property type="project" value="UniProtKB-UniPathway"/>
</dbReference>
<evidence type="ECO:0000256" key="4">
    <source>
        <dbReference type="ARBA" id="ARBA00009759"/>
    </source>
</evidence>
<feature type="binding site" evidence="8">
    <location>
        <position position="112"/>
    </location>
    <ligand>
        <name>Mg(2+)</name>
        <dbReference type="ChEBI" id="CHEBI:18420"/>
        <label>1</label>
        <note>catalytic</note>
    </ligand>
</feature>
<dbReference type="EMBL" id="MUJZ01056251">
    <property type="protein sequence ID" value="OTF72417.1"/>
    <property type="molecule type" value="Genomic_DNA"/>
</dbReference>
<organism evidence="10 11">
    <name type="scientific">Euroglyphus maynei</name>
    <name type="common">Mayne's house dust mite</name>
    <dbReference type="NCBI Taxonomy" id="6958"/>
    <lineage>
        <taxon>Eukaryota</taxon>
        <taxon>Metazoa</taxon>
        <taxon>Ecdysozoa</taxon>
        <taxon>Arthropoda</taxon>
        <taxon>Chelicerata</taxon>
        <taxon>Arachnida</taxon>
        <taxon>Acari</taxon>
        <taxon>Acariformes</taxon>
        <taxon>Sarcoptiformes</taxon>
        <taxon>Astigmata</taxon>
        <taxon>Psoroptidia</taxon>
        <taxon>Analgoidea</taxon>
        <taxon>Pyroglyphidae</taxon>
        <taxon>Pyroglyphinae</taxon>
        <taxon>Euroglyphus</taxon>
    </lineage>
</organism>
<dbReference type="Gene3D" id="3.40.190.80">
    <property type="match status" value="1"/>
</dbReference>
<keyword evidence="5 8" id="KW-0479">Metal-binding</keyword>
<dbReference type="InterPro" id="IPR020552">
    <property type="entry name" value="Inositol_monoPase_Li-sen"/>
</dbReference>
<evidence type="ECO:0000256" key="5">
    <source>
        <dbReference type="ARBA" id="ARBA00022723"/>
    </source>
</evidence>
<comment type="similarity">
    <text evidence="4 9">Belongs to the inositol monophosphatase superfamily.</text>
</comment>
<evidence type="ECO:0000256" key="2">
    <source>
        <dbReference type="ARBA" id="ARBA00001946"/>
    </source>
</evidence>
<gene>
    <name evidence="10" type="ORF">BLA29_001252</name>
</gene>
<dbReference type="InterPro" id="IPR033942">
    <property type="entry name" value="IMPase"/>
</dbReference>
<dbReference type="GO" id="GO:0046872">
    <property type="term" value="F:metal ion binding"/>
    <property type="evidence" value="ECO:0007669"/>
    <property type="project" value="UniProtKB-KW"/>
</dbReference>
<evidence type="ECO:0000256" key="1">
    <source>
        <dbReference type="ARBA" id="ARBA00001033"/>
    </source>
</evidence>
<accession>A0A1Y3AWP5</accession>
<evidence type="ECO:0000256" key="7">
    <source>
        <dbReference type="ARBA" id="ARBA00022842"/>
    </source>
</evidence>
<feature type="binding site" evidence="8">
    <location>
        <position position="114"/>
    </location>
    <ligand>
        <name>Mg(2+)</name>
        <dbReference type="ChEBI" id="CHEBI:18420"/>
        <label>1</label>
        <note>catalytic</note>
    </ligand>
</feature>
<dbReference type="FunFam" id="3.40.190.80:FF:000002">
    <property type="entry name" value="Inositol-1-monophosphatase"/>
    <property type="match status" value="1"/>
</dbReference>
<comment type="catalytic activity">
    <reaction evidence="1 9">
        <text>a myo-inositol phosphate + H2O = myo-inositol + phosphate</text>
        <dbReference type="Rhea" id="RHEA:24056"/>
        <dbReference type="ChEBI" id="CHEBI:15377"/>
        <dbReference type="ChEBI" id="CHEBI:17268"/>
        <dbReference type="ChEBI" id="CHEBI:43474"/>
        <dbReference type="ChEBI" id="CHEBI:84139"/>
        <dbReference type="EC" id="3.1.3.25"/>
    </reaction>
</comment>
<dbReference type="Gene3D" id="3.30.540.10">
    <property type="entry name" value="Fructose-1,6-Bisphosphatase, subunit A, domain 1"/>
    <property type="match status" value="1"/>
</dbReference>
<evidence type="ECO:0000313" key="11">
    <source>
        <dbReference type="Proteomes" id="UP000194236"/>
    </source>
</evidence>
<keyword evidence="6 9" id="KW-0378">Hydrolase</keyword>
<dbReference type="PANTHER" id="PTHR20854:SF4">
    <property type="entry name" value="INOSITOL-1-MONOPHOSPHATASE-RELATED"/>
    <property type="match status" value="1"/>
</dbReference>
<dbReference type="PRINTS" id="PR00378">
    <property type="entry name" value="LIIMPHPHTASE"/>
</dbReference>
<keyword evidence="7 8" id="KW-0460">Magnesium</keyword>
<dbReference type="GO" id="GO:0008934">
    <property type="term" value="F:inositol monophosphate 1-phosphatase activity"/>
    <property type="evidence" value="ECO:0007669"/>
    <property type="project" value="InterPro"/>
</dbReference>
<evidence type="ECO:0000256" key="6">
    <source>
        <dbReference type="ARBA" id="ARBA00022801"/>
    </source>
</evidence>
<dbReference type="PROSITE" id="PS00630">
    <property type="entry name" value="IMP_2"/>
    <property type="match status" value="1"/>
</dbReference>
<comment type="caution">
    <text evidence="10">The sequence shown here is derived from an EMBL/GenBank/DDBJ whole genome shotgun (WGS) entry which is preliminary data.</text>
</comment>
<dbReference type="PRINTS" id="PR00377">
    <property type="entry name" value="IMPHPHTASES"/>
</dbReference>
<comment type="pathway">
    <text evidence="3 9">Polyol metabolism; myo-inositol biosynthesis; myo-inositol from D-glucose 6-phosphate: step 2/2.</text>
</comment>
<dbReference type="EC" id="3.1.3.25" evidence="9"/>
<dbReference type="SUPFAM" id="SSF56655">
    <property type="entry name" value="Carbohydrate phosphatase"/>
    <property type="match status" value="1"/>
</dbReference>
<dbReference type="PANTHER" id="PTHR20854">
    <property type="entry name" value="INOSITOL MONOPHOSPHATASE"/>
    <property type="match status" value="1"/>
</dbReference>
<feature type="binding site" evidence="8">
    <location>
        <position position="115"/>
    </location>
    <ligand>
        <name>Mg(2+)</name>
        <dbReference type="ChEBI" id="CHEBI:18420"/>
        <label>1</label>
        <note>catalytic</note>
    </ligand>
</feature>
<proteinExistence type="inferred from homology"/>
<reference evidence="10 11" key="1">
    <citation type="submission" date="2017-03" db="EMBL/GenBank/DDBJ databases">
        <title>Genome Survey of Euroglyphus maynei.</title>
        <authorList>
            <person name="Arlian L.G."/>
            <person name="Morgan M.S."/>
            <person name="Rider S.D."/>
        </authorList>
    </citation>
    <scope>NUCLEOTIDE SEQUENCE [LARGE SCALE GENOMIC DNA]</scope>
    <source>
        <strain evidence="10">Arlian Lab</strain>
        <tissue evidence="10">Whole body</tissue>
    </source>
</reference>
<dbReference type="InterPro" id="IPR020583">
    <property type="entry name" value="Inositol_monoP_metal-BS"/>
</dbReference>